<dbReference type="AlphaFoldDB" id="A0A8J7VSA7"/>
<dbReference type="Gene3D" id="1.10.760.10">
    <property type="entry name" value="Cytochrome c-like domain"/>
    <property type="match status" value="1"/>
</dbReference>
<dbReference type="EMBL" id="JAGQFT020000009">
    <property type="protein sequence ID" value="MBS7458096.1"/>
    <property type="molecule type" value="Genomic_DNA"/>
</dbReference>
<evidence type="ECO:0000313" key="11">
    <source>
        <dbReference type="Proteomes" id="UP000675747"/>
    </source>
</evidence>
<evidence type="ECO:0000256" key="4">
    <source>
        <dbReference type="ARBA" id="ARBA00022982"/>
    </source>
</evidence>
<dbReference type="GO" id="GO:0020037">
    <property type="term" value="F:heme binding"/>
    <property type="evidence" value="ECO:0007669"/>
    <property type="project" value="InterPro"/>
</dbReference>
<evidence type="ECO:0000313" key="10">
    <source>
        <dbReference type="EMBL" id="MBS7458096.1"/>
    </source>
</evidence>
<keyword evidence="7" id="KW-0812">Transmembrane</keyword>
<keyword evidence="3 6" id="KW-0479">Metal-binding</keyword>
<evidence type="ECO:0000256" key="5">
    <source>
        <dbReference type="ARBA" id="ARBA00023004"/>
    </source>
</evidence>
<dbReference type="PRINTS" id="PR00607">
    <property type="entry name" value="CYTCHROMECIE"/>
</dbReference>
<evidence type="ECO:0000256" key="7">
    <source>
        <dbReference type="SAM" id="Phobius"/>
    </source>
</evidence>
<keyword evidence="7" id="KW-0472">Membrane</keyword>
<dbReference type="PROSITE" id="PS51007">
    <property type="entry name" value="CYTC"/>
    <property type="match status" value="1"/>
</dbReference>
<sequence length="171" mass="17674">MIREDLNFLKRFSMVIGMLVGVAVILIVMAMVVQRAVPPEADPNAATRIEQRLKPVGAVYAGATGAAAKAAAEEAARQAAASQVAFGGSTDGQTIYDGVCAACHGTGAGGAPTLDPSHWTARIAKGMDTLHTHAIEGFQGEAGLMPAKGGMPSLTDEQVIATVDWMVEQAR</sequence>
<evidence type="ECO:0000256" key="6">
    <source>
        <dbReference type="PROSITE-ProRule" id="PRU00433"/>
    </source>
</evidence>
<proteinExistence type="predicted"/>
<organism evidence="9">
    <name type="scientific">Coralloluteibacterium stylophorae</name>
    <dbReference type="NCBI Taxonomy" id="1776034"/>
    <lineage>
        <taxon>Bacteria</taxon>
        <taxon>Pseudomonadati</taxon>
        <taxon>Pseudomonadota</taxon>
        <taxon>Gammaproteobacteria</taxon>
        <taxon>Lysobacterales</taxon>
        <taxon>Lysobacteraceae</taxon>
        <taxon>Coralloluteibacterium</taxon>
    </lineage>
</organism>
<accession>A0A8J7VSA7</accession>
<keyword evidence="2 6" id="KW-0349">Heme</keyword>
<dbReference type="PANTHER" id="PTHR40942:SF4">
    <property type="entry name" value="CYTOCHROME C5"/>
    <property type="match status" value="1"/>
</dbReference>
<keyword evidence="7" id="KW-1133">Transmembrane helix</keyword>
<evidence type="ECO:0000313" key="9">
    <source>
        <dbReference type="EMBL" id="MBR0561103.1"/>
    </source>
</evidence>
<dbReference type="InterPro" id="IPR009056">
    <property type="entry name" value="Cyt_c-like_dom"/>
</dbReference>
<dbReference type="Pfam" id="PF13442">
    <property type="entry name" value="Cytochrome_CBB3"/>
    <property type="match status" value="1"/>
</dbReference>
<gene>
    <name evidence="9" type="ORF">KB893_01010</name>
    <name evidence="10" type="ORF">KB893_013230</name>
</gene>
<protein>
    <submittedName>
        <fullName evidence="9">Cytochrome c5 family protein</fullName>
    </submittedName>
</protein>
<evidence type="ECO:0000259" key="8">
    <source>
        <dbReference type="PROSITE" id="PS51007"/>
    </source>
</evidence>
<reference evidence="9" key="2">
    <citation type="submission" date="2021-04" db="EMBL/GenBank/DDBJ databases">
        <authorList>
            <person name="Karlyshev A.V."/>
        </authorList>
    </citation>
    <scope>NUCLEOTIDE SEQUENCE</scope>
    <source>
        <strain evidence="9">LMG 29479</strain>
    </source>
</reference>
<evidence type="ECO:0000256" key="3">
    <source>
        <dbReference type="ARBA" id="ARBA00022723"/>
    </source>
</evidence>
<dbReference type="GO" id="GO:0009055">
    <property type="term" value="F:electron transfer activity"/>
    <property type="evidence" value="ECO:0007669"/>
    <property type="project" value="InterPro"/>
</dbReference>
<feature type="transmembrane region" description="Helical" evidence="7">
    <location>
        <begin position="12"/>
        <end position="33"/>
    </location>
</feature>
<dbReference type="InterPro" id="IPR036909">
    <property type="entry name" value="Cyt_c-like_dom_sf"/>
</dbReference>
<dbReference type="GO" id="GO:0005506">
    <property type="term" value="F:iron ion binding"/>
    <property type="evidence" value="ECO:0007669"/>
    <property type="project" value="InterPro"/>
</dbReference>
<name>A0A8J7VSA7_9GAMM</name>
<dbReference type="SUPFAM" id="SSF46626">
    <property type="entry name" value="Cytochrome c"/>
    <property type="match status" value="1"/>
</dbReference>
<comment type="caution">
    <text evidence="9">The sequence shown here is derived from an EMBL/GenBank/DDBJ whole genome shotgun (WGS) entry which is preliminary data.</text>
</comment>
<evidence type="ECO:0000256" key="2">
    <source>
        <dbReference type="ARBA" id="ARBA00022617"/>
    </source>
</evidence>
<reference evidence="10 11" key="1">
    <citation type="journal article" date="2021" name="Microbiol. Resour. Announc.">
        <title>Draft Genome Sequence of Coralloluteibacterium stylophorae LMG 29479T.</title>
        <authorList>
            <person name="Karlyshev A.V."/>
            <person name="Kudryashova E.B."/>
            <person name="Ariskina E.V."/>
            <person name="Conroy A.P."/>
            <person name="Abidueva E.Y."/>
        </authorList>
    </citation>
    <scope>NUCLEOTIDE SEQUENCE [LARGE SCALE GENOMIC DNA]</scope>
    <source>
        <strain evidence="10 11">LMG 29479</strain>
    </source>
</reference>
<dbReference type="PANTHER" id="PTHR40942">
    <property type="match status" value="1"/>
</dbReference>
<dbReference type="EMBL" id="JAGQFT010000003">
    <property type="protein sequence ID" value="MBR0561103.1"/>
    <property type="molecule type" value="Genomic_DNA"/>
</dbReference>
<evidence type="ECO:0000256" key="1">
    <source>
        <dbReference type="ARBA" id="ARBA00022448"/>
    </source>
</evidence>
<keyword evidence="11" id="KW-1185">Reference proteome</keyword>
<feature type="domain" description="Cytochrome c" evidence="8">
    <location>
        <begin position="87"/>
        <end position="170"/>
    </location>
</feature>
<dbReference type="Proteomes" id="UP000675747">
    <property type="component" value="Unassembled WGS sequence"/>
</dbReference>
<keyword evidence="4" id="KW-0249">Electron transport</keyword>
<keyword evidence="5 6" id="KW-0408">Iron</keyword>
<dbReference type="InterPro" id="IPR002323">
    <property type="entry name" value="Cyt_CIE"/>
</dbReference>
<keyword evidence="1" id="KW-0813">Transport</keyword>